<dbReference type="Gene3D" id="3.30.420.10">
    <property type="entry name" value="Ribonuclease H-like superfamily/Ribonuclease H"/>
    <property type="match status" value="1"/>
</dbReference>
<proteinExistence type="predicted"/>
<dbReference type="AlphaFoldDB" id="A0A089RVB8"/>
<dbReference type="Proteomes" id="UP000029488">
    <property type="component" value="Chromosome"/>
</dbReference>
<dbReference type="Proteomes" id="UP000192638">
    <property type="component" value="Unassembled WGS sequence"/>
</dbReference>
<reference evidence="3 7" key="3">
    <citation type="submission" date="2017-03" db="EMBL/GenBank/DDBJ databases">
        <title>Phylogenomics and comparative genomics of Lactobacillus salivarius, a mammalian gut commensal.</title>
        <authorList>
            <person name="Harris H.M."/>
        </authorList>
    </citation>
    <scope>NUCLEOTIDE SEQUENCE [LARGE SCALE GENOMIC DNA]</scope>
    <source>
        <strain evidence="3 7">LMG 14477</strain>
    </source>
</reference>
<dbReference type="SUPFAM" id="SSF53098">
    <property type="entry name" value="Ribonuclease H-like"/>
    <property type="match status" value="1"/>
</dbReference>
<dbReference type="KEGG" id="lsj:LSJ_0856c"/>
<keyword evidence="5" id="KW-0808">Transferase</keyword>
<keyword evidence="2" id="KW-0378">Hydrolase</keyword>
<name>A0A089RVB8_9LACO</name>
<dbReference type="Proteomes" id="UP000218139">
    <property type="component" value="Unassembled WGS sequence"/>
</dbReference>
<evidence type="ECO:0000313" key="7">
    <source>
        <dbReference type="Proteomes" id="UP000192638"/>
    </source>
</evidence>
<dbReference type="GO" id="GO:0003676">
    <property type="term" value="F:nucleic acid binding"/>
    <property type="evidence" value="ECO:0007669"/>
    <property type="project" value="InterPro"/>
</dbReference>
<protein>
    <submittedName>
        <fullName evidence="2">RNase H</fullName>
        <ecNumber evidence="2">3.1.26.4</ecNumber>
    </submittedName>
    <submittedName>
        <fullName evidence="5">Reverse transcriptase-like protein</fullName>
    </submittedName>
    <submittedName>
        <fullName evidence="3">Ribonuclease HI</fullName>
    </submittedName>
</protein>
<dbReference type="Pfam" id="PF00075">
    <property type="entry name" value="RNase_H"/>
    <property type="match status" value="1"/>
</dbReference>
<evidence type="ECO:0000313" key="2">
    <source>
        <dbReference type="EMBL" id="AIR10537.1"/>
    </source>
</evidence>
<sequence>MLKIYTDAATNQKNHTFAAGILIVKNQQQTQLKYEISATDNHEAEFIAAIHGFNYLIENFPDEDLVFFYSDSKILIDSLEKQYSKSYSQTLTDLLALQENFPIVINNWISDKENAGAHTLAIQALHEH</sequence>
<evidence type="ECO:0000313" key="5">
    <source>
        <dbReference type="EMBL" id="WII27736.1"/>
    </source>
</evidence>
<evidence type="ECO:0000259" key="1">
    <source>
        <dbReference type="Pfam" id="PF00075"/>
    </source>
</evidence>
<evidence type="ECO:0000313" key="8">
    <source>
        <dbReference type="Proteomes" id="UP000218139"/>
    </source>
</evidence>
<dbReference type="InterPro" id="IPR036397">
    <property type="entry name" value="RNaseH_sf"/>
</dbReference>
<dbReference type="GO" id="GO:0004523">
    <property type="term" value="F:RNA-DNA hybrid ribonuclease activity"/>
    <property type="evidence" value="ECO:0007669"/>
    <property type="project" value="UniProtKB-EC"/>
</dbReference>
<evidence type="ECO:0000313" key="4">
    <source>
        <dbReference type="EMBL" id="PAY50248.1"/>
    </source>
</evidence>
<organism evidence="2 6">
    <name type="scientific">Ligilactobacillus salivarius</name>
    <dbReference type="NCBI Taxonomy" id="1624"/>
    <lineage>
        <taxon>Bacteria</taxon>
        <taxon>Bacillati</taxon>
        <taxon>Bacillota</taxon>
        <taxon>Bacilli</taxon>
        <taxon>Lactobacillales</taxon>
        <taxon>Lactobacillaceae</taxon>
        <taxon>Ligilactobacillus</taxon>
    </lineage>
</organism>
<keyword evidence="5" id="KW-0695">RNA-directed DNA polymerase</keyword>
<feature type="domain" description="RNase H type-1" evidence="1">
    <location>
        <begin position="3"/>
        <end position="85"/>
    </location>
</feature>
<dbReference type="GO" id="GO:0003964">
    <property type="term" value="F:RNA-directed DNA polymerase activity"/>
    <property type="evidence" value="ECO:0007669"/>
    <property type="project" value="UniProtKB-KW"/>
</dbReference>
<reference evidence="2 6" key="1">
    <citation type="journal article" date="2014" name="BMC Genomics">
        <title>Unusual genome complexity in Lactobacillus salivarius JCM1046.</title>
        <authorList>
            <person name="Raftis E.J."/>
            <person name="Forde B.M."/>
            <person name="Claesson M.J."/>
            <person name="O'Toole P.W."/>
        </authorList>
    </citation>
    <scope>NUCLEOTIDE SEQUENCE [LARGE SCALE GENOMIC DNA]</scope>
    <source>
        <strain evidence="2 6">JCM1046</strain>
    </source>
</reference>
<evidence type="ECO:0000313" key="3">
    <source>
        <dbReference type="EMBL" id="OQQ84932.1"/>
    </source>
</evidence>
<keyword evidence="5" id="KW-0548">Nucleotidyltransferase</keyword>
<dbReference type="Proteomes" id="UP001231316">
    <property type="component" value="Chromosome"/>
</dbReference>
<dbReference type="EMBL" id="NBEB01000038">
    <property type="protein sequence ID" value="OQQ84932.1"/>
    <property type="molecule type" value="Genomic_DNA"/>
</dbReference>
<dbReference type="EC" id="3.1.26.4" evidence="2"/>
<gene>
    <name evidence="4" type="ORF">A8C52_03775</name>
    <name evidence="3" type="ORF">B6U60_03705</name>
    <name evidence="2" type="ORF">LSJ_0856c</name>
    <name evidence="5" type="ORF">QFE45_04910</name>
</gene>
<dbReference type="EMBL" id="CP123971">
    <property type="protein sequence ID" value="WII27736.1"/>
    <property type="molecule type" value="Genomic_DNA"/>
</dbReference>
<dbReference type="RefSeq" id="WP_034982495.1">
    <property type="nucleotide sequence ID" value="NZ_CP007646.1"/>
</dbReference>
<reference evidence="5" key="4">
    <citation type="submission" date="2023-04" db="EMBL/GenBank/DDBJ databases">
        <title>Four porcine-derived lactic acid bacteria strains analyses and their evaluation as potential probiotics based on genomics.</title>
        <authorList>
            <person name="Niu D."/>
        </authorList>
    </citation>
    <scope>NUCLEOTIDE SEQUENCE</scope>
    <source>
        <strain evidence="5">ZSA5</strain>
    </source>
</reference>
<dbReference type="EMBL" id="LXZO01000011">
    <property type="protein sequence ID" value="PAY50248.1"/>
    <property type="molecule type" value="Genomic_DNA"/>
</dbReference>
<dbReference type="GeneID" id="89465624"/>
<reference evidence="4 8" key="2">
    <citation type="submission" date="2016-05" db="EMBL/GenBank/DDBJ databases">
        <authorList>
            <person name="Lee J.-Y."/>
            <person name="Kim E.B."/>
            <person name="Choi Y.-J."/>
        </authorList>
    </citation>
    <scope>NUCLEOTIDE SEQUENCE [LARGE SCALE GENOMIC DNA]</scope>
    <source>
        <strain evidence="4 8">KLA006</strain>
    </source>
</reference>
<dbReference type="InterPro" id="IPR012337">
    <property type="entry name" value="RNaseH-like_sf"/>
</dbReference>
<evidence type="ECO:0000313" key="6">
    <source>
        <dbReference type="Proteomes" id="UP000029488"/>
    </source>
</evidence>
<dbReference type="EMBL" id="CP007646">
    <property type="protein sequence ID" value="AIR10537.1"/>
    <property type="molecule type" value="Genomic_DNA"/>
</dbReference>
<dbReference type="InterPro" id="IPR002156">
    <property type="entry name" value="RNaseH_domain"/>
</dbReference>
<accession>A0A089RVB8</accession>